<reference evidence="1 2" key="1">
    <citation type="submission" date="2018-12" db="EMBL/GenBank/DDBJ databases">
        <title>Sequencing of bacterial isolates from soil warming experiment in Harvard Forest, Massachusetts, USA.</title>
        <authorList>
            <person name="Deangelis K."/>
        </authorList>
    </citation>
    <scope>NUCLEOTIDE SEQUENCE [LARGE SCALE GENOMIC DNA]</scope>
    <source>
        <strain evidence="1 2">EB153</strain>
    </source>
</reference>
<dbReference type="AlphaFoldDB" id="A0A3R9NZQ6"/>
<dbReference type="EMBL" id="RSDW01000001">
    <property type="protein sequence ID" value="RSL18614.1"/>
    <property type="molecule type" value="Genomic_DNA"/>
</dbReference>
<proteinExistence type="predicted"/>
<evidence type="ECO:0000313" key="1">
    <source>
        <dbReference type="EMBL" id="RSL18614.1"/>
    </source>
</evidence>
<accession>A0A3R9NZQ6</accession>
<gene>
    <name evidence="1" type="ORF">EDE15_4204</name>
</gene>
<name>A0A3R9NZQ6_9BACT</name>
<protein>
    <submittedName>
        <fullName evidence="1">Uncharacterized protein</fullName>
    </submittedName>
</protein>
<comment type="caution">
    <text evidence="1">The sequence shown here is derived from an EMBL/GenBank/DDBJ whole genome shotgun (WGS) entry which is preliminary data.</text>
</comment>
<sequence>MTWAEFHAASEKTAMEAGQFFRDGNITQALPLYAKAAELEQHALAVVDTSKVRTRGITAVSAVSLWYKAVDYDRAEQLAHSMLGDPSIPAFARIDLRNLVQAIWTESSKQAANVSFLPGQVYVSVKGGEVVTGGAPLDLVIEKVQTIQAMFYRTIEFIKDMPLRPRGAPIRDIQEACRPWLFQAAPGSYQFSVAIQEPKQRDFFKEDIRPDLVATQFLDILRATTNEDQRQLEQIVPSTEYRNVFLKLSRNLAPTGKTFGSIEFRTSTGEAPIALTPDARTAINETLKKGRPPVSQDAPEDEEEIVGMLRAVDLDKDWLDVTVNGQAVHVTGLGDAMDDLIGPMVNKMVKVQIVRKVNGPFRFRDIEVNE</sequence>
<evidence type="ECO:0000313" key="2">
    <source>
        <dbReference type="Proteomes" id="UP000269669"/>
    </source>
</evidence>
<dbReference type="Proteomes" id="UP000269669">
    <property type="component" value="Unassembled WGS sequence"/>
</dbReference>
<dbReference type="RefSeq" id="WP_125486956.1">
    <property type="nucleotide sequence ID" value="NZ_RSDW01000001.1"/>
</dbReference>
<organism evidence="1 2">
    <name type="scientific">Edaphobacter aggregans</name>
    <dbReference type="NCBI Taxonomy" id="570835"/>
    <lineage>
        <taxon>Bacteria</taxon>
        <taxon>Pseudomonadati</taxon>
        <taxon>Acidobacteriota</taxon>
        <taxon>Terriglobia</taxon>
        <taxon>Terriglobales</taxon>
        <taxon>Acidobacteriaceae</taxon>
        <taxon>Edaphobacter</taxon>
    </lineage>
</organism>
<keyword evidence="2" id="KW-1185">Reference proteome</keyword>
<dbReference type="OrthoDB" id="8482011at2"/>